<accession>A0A650GBM0</accession>
<gene>
    <name evidence="2" type="primary">orf77e</name>
</gene>
<protein>
    <submittedName>
        <fullName evidence="2">Uncharacterized protein</fullName>
    </submittedName>
</protein>
<reference evidence="2" key="1">
    <citation type="submission" date="2019-06" db="EMBL/GenBank/DDBJ databases">
        <title>Complete mitochondrial genome sequencing of NWB CMS and Normal type.</title>
        <authorList>
            <person name="Zhang L."/>
            <person name="Wang Q."/>
            <person name="Wang Y."/>
        </authorList>
    </citation>
    <scope>NUCLEOTIDE SEQUENCE</scope>
    <source>
        <strain evidence="1">YB-A</strain>
        <strain evidence="2">YB-B</strain>
    </source>
</reference>
<dbReference type="EMBL" id="MN056360">
    <property type="protein sequence ID" value="QGW48434.1"/>
    <property type="molecule type" value="Genomic_DNA"/>
</dbReference>
<name>A0A650GBM0_RAPSA</name>
<geneLocation type="mitochondrion" evidence="2"/>
<proteinExistence type="predicted"/>
<organism evidence="2">
    <name type="scientific">Raphanus sativus</name>
    <name type="common">Radish</name>
    <name type="synonym">Raphanus raphanistrum var. sativus</name>
    <dbReference type="NCBI Taxonomy" id="3726"/>
    <lineage>
        <taxon>Eukaryota</taxon>
        <taxon>Viridiplantae</taxon>
        <taxon>Streptophyta</taxon>
        <taxon>Embryophyta</taxon>
        <taxon>Tracheophyta</taxon>
        <taxon>Spermatophyta</taxon>
        <taxon>Magnoliopsida</taxon>
        <taxon>eudicotyledons</taxon>
        <taxon>Gunneridae</taxon>
        <taxon>Pentapetalae</taxon>
        <taxon>rosids</taxon>
        <taxon>malvids</taxon>
        <taxon>Brassicales</taxon>
        <taxon>Brassicaceae</taxon>
        <taxon>Brassiceae</taxon>
        <taxon>Raphanus</taxon>
    </lineage>
</organism>
<sequence>MPVIKFPDGGARVSIFLQSIGNAFRKHLFGDKGANLLGEKATEQVLKRSEGKQVKRAERVKSTFCTFELKEASASLD</sequence>
<evidence type="ECO:0000313" key="1">
    <source>
        <dbReference type="EMBL" id="QGW48434.1"/>
    </source>
</evidence>
<evidence type="ECO:0000313" key="2">
    <source>
        <dbReference type="EMBL" id="QGW48699.1"/>
    </source>
</evidence>
<keyword evidence="2" id="KW-0496">Mitochondrion</keyword>
<dbReference type="AlphaFoldDB" id="A0A650GBM0"/>
<dbReference type="EMBL" id="MN056359">
    <property type="protein sequence ID" value="QGW48699.1"/>
    <property type="molecule type" value="Genomic_DNA"/>
</dbReference>